<keyword evidence="3" id="KW-1185">Reference proteome</keyword>
<proteinExistence type="predicted"/>
<name>A0AAN6U760_9PEZI</name>
<dbReference type="EMBL" id="MU853224">
    <property type="protein sequence ID" value="KAK4127647.1"/>
    <property type="molecule type" value="Genomic_DNA"/>
</dbReference>
<reference evidence="2" key="2">
    <citation type="submission" date="2023-05" db="EMBL/GenBank/DDBJ databases">
        <authorList>
            <consortium name="Lawrence Berkeley National Laboratory"/>
            <person name="Steindorff A."/>
            <person name="Hensen N."/>
            <person name="Bonometti L."/>
            <person name="Westerberg I."/>
            <person name="Brannstrom I.O."/>
            <person name="Guillou S."/>
            <person name="Cros-Aarteil S."/>
            <person name="Calhoun S."/>
            <person name="Haridas S."/>
            <person name="Kuo A."/>
            <person name="Mondo S."/>
            <person name="Pangilinan J."/>
            <person name="Riley R."/>
            <person name="Labutti K."/>
            <person name="Andreopoulos B."/>
            <person name="Lipzen A."/>
            <person name="Chen C."/>
            <person name="Yanf M."/>
            <person name="Daum C."/>
            <person name="Ng V."/>
            <person name="Clum A."/>
            <person name="Ohm R."/>
            <person name="Martin F."/>
            <person name="Silar P."/>
            <person name="Natvig D."/>
            <person name="Lalanne C."/>
            <person name="Gautier V."/>
            <person name="Ament-Velasquez S.L."/>
            <person name="Kruys A."/>
            <person name="Hutchinson M.I."/>
            <person name="Powell A.J."/>
            <person name="Barry K."/>
            <person name="Miller A.N."/>
            <person name="Grigoriev I.V."/>
            <person name="Debuchy R."/>
            <person name="Gladieux P."/>
            <person name="Thoren M.H."/>
            <person name="Johannesson H."/>
        </authorList>
    </citation>
    <scope>NUCLEOTIDE SEQUENCE</scope>
    <source>
        <strain evidence="2">CBS 731.68</strain>
    </source>
</reference>
<protein>
    <submittedName>
        <fullName evidence="2">Uncharacterized protein</fullName>
    </submittedName>
</protein>
<feature type="region of interest" description="Disordered" evidence="1">
    <location>
        <begin position="1"/>
        <end position="22"/>
    </location>
</feature>
<dbReference type="AlphaFoldDB" id="A0AAN6U760"/>
<dbReference type="GeneID" id="87823051"/>
<dbReference type="RefSeq" id="XP_062651418.1">
    <property type="nucleotide sequence ID" value="XM_062786285.1"/>
</dbReference>
<comment type="caution">
    <text evidence="2">The sequence shown here is derived from an EMBL/GenBank/DDBJ whole genome shotgun (WGS) entry which is preliminary data.</text>
</comment>
<organism evidence="2 3">
    <name type="scientific">Parathielavia appendiculata</name>
    <dbReference type="NCBI Taxonomy" id="2587402"/>
    <lineage>
        <taxon>Eukaryota</taxon>
        <taxon>Fungi</taxon>
        <taxon>Dikarya</taxon>
        <taxon>Ascomycota</taxon>
        <taxon>Pezizomycotina</taxon>
        <taxon>Sordariomycetes</taxon>
        <taxon>Sordariomycetidae</taxon>
        <taxon>Sordariales</taxon>
        <taxon>Chaetomiaceae</taxon>
        <taxon>Parathielavia</taxon>
    </lineage>
</organism>
<dbReference type="Proteomes" id="UP001302602">
    <property type="component" value="Unassembled WGS sequence"/>
</dbReference>
<evidence type="ECO:0000313" key="2">
    <source>
        <dbReference type="EMBL" id="KAK4127647.1"/>
    </source>
</evidence>
<sequence length="106" mass="11498">MTTSFGEPKPSVIWLEPPAQTPTSSSRAVVYRLALRSSGTASKASISWRAHKEAGTRKHFISSTGVLPPGPNSPSLFQPSSPKPDYASSWQTQYHHAHTTIHGQDT</sequence>
<reference evidence="2" key="1">
    <citation type="journal article" date="2023" name="Mol. Phylogenet. Evol.">
        <title>Genome-scale phylogeny and comparative genomics of the fungal order Sordariales.</title>
        <authorList>
            <person name="Hensen N."/>
            <person name="Bonometti L."/>
            <person name="Westerberg I."/>
            <person name="Brannstrom I.O."/>
            <person name="Guillou S."/>
            <person name="Cros-Aarteil S."/>
            <person name="Calhoun S."/>
            <person name="Haridas S."/>
            <person name="Kuo A."/>
            <person name="Mondo S."/>
            <person name="Pangilinan J."/>
            <person name="Riley R."/>
            <person name="LaButti K."/>
            <person name="Andreopoulos B."/>
            <person name="Lipzen A."/>
            <person name="Chen C."/>
            <person name="Yan M."/>
            <person name="Daum C."/>
            <person name="Ng V."/>
            <person name="Clum A."/>
            <person name="Steindorff A."/>
            <person name="Ohm R.A."/>
            <person name="Martin F."/>
            <person name="Silar P."/>
            <person name="Natvig D.O."/>
            <person name="Lalanne C."/>
            <person name="Gautier V."/>
            <person name="Ament-Velasquez S.L."/>
            <person name="Kruys A."/>
            <person name="Hutchinson M.I."/>
            <person name="Powell A.J."/>
            <person name="Barry K."/>
            <person name="Miller A.N."/>
            <person name="Grigoriev I.V."/>
            <person name="Debuchy R."/>
            <person name="Gladieux P."/>
            <person name="Hiltunen Thoren M."/>
            <person name="Johannesson H."/>
        </authorList>
    </citation>
    <scope>NUCLEOTIDE SEQUENCE</scope>
    <source>
        <strain evidence="2">CBS 731.68</strain>
    </source>
</reference>
<accession>A0AAN6U760</accession>
<feature type="region of interest" description="Disordered" evidence="1">
    <location>
        <begin position="61"/>
        <end position="106"/>
    </location>
</feature>
<evidence type="ECO:0000313" key="3">
    <source>
        <dbReference type="Proteomes" id="UP001302602"/>
    </source>
</evidence>
<gene>
    <name evidence="2" type="ORF">N657DRAFT_221109</name>
</gene>
<evidence type="ECO:0000256" key="1">
    <source>
        <dbReference type="SAM" id="MobiDB-lite"/>
    </source>
</evidence>